<keyword evidence="6 8" id="KW-0675">Receptor</keyword>
<dbReference type="PANTHER" id="PTHR21143:SF123">
    <property type="entry name" value="GUSTATORY RECEPTOR FOR SUGAR TASTE 43A-RELATED"/>
    <property type="match status" value="1"/>
</dbReference>
<dbReference type="GO" id="GO:0005886">
    <property type="term" value="C:plasma membrane"/>
    <property type="evidence" value="ECO:0007669"/>
    <property type="project" value="UniProtKB-SubCell"/>
</dbReference>
<dbReference type="GO" id="GO:0050909">
    <property type="term" value="P:sensory perception of taste"/>
    <property type="evidence" value="ECO:0007669"/>
    <property type="project" value="InterPro"/>
</dbReference>
<comment type="similarity">
    <text evidence="8">Belongs to the insect chemoreceptor superfamily. Gustatory receptor (GR) family.</text>
</comment>
<keyword evidence="4 8" id="KW-1133">Transmembrane helix</keyword>
<evidence type="ECO:0000256" key="4">
    <source>
        <dbReference type="ARBA" id="ARBA00022989"/>
    </source>
</evidence>
<keyword evidence="7 8" id="KW-0807">Transducer</keyword>
<keyword evidence="3 8" id="KW-0812">Transmembrane</keyword>
<dbReference type="InterPro" id="IPR013604">
    <property type="entry name" value="7TM_chemorcpt"/>
</dbReference>
<accession>A0A2S2PMG9</accession>
<name>A0A2S2PMG9_SCHGA</name>
<dbReference type="GO" id="GO:0007165">
    <property type="term" value="P:signal transduction"/>
    <property type="evidence" value="ECO:0007669"/>
    <property type="project" value="UniProtKB-KW"/>
</dbReference>
<dbReference type="GO" id="GO:0030424">
    <property type="term" value="C:axon"/>
    <property type="evidence" value="ECO:0007669"/>
    <property type="project" value="TreeGrafter"/>
</dbReference>
<sequence>MRRRRIVRCAGPAAQLAMAAMCVINFVLTPYFECILDGDSCDERVSLMAGIYARSVSFTCLVTVAMAWRKYRGTMAAYVERTELHDAYTAPATGADAADPPRYVGRATFDGVVLYTNLLLIVPINAFRLYRFVSDGRPAPVLVYFSFMYSQNLYVCLHETHFARLLYALYTRFADLNRQMGAVGERIVDGRRAREDPPPGRDGCWIPYDGDDDRRPPYHYYSAATGQPLVDAIERFRIRHRLVREAVNALKRTFAVPIGLSLCNLCVMALFDFYYHLKNSVDQPAGNVATMYIFLWLSQYTFRFFVITMTVDITMKQAQSSKETITDVNRYCLDICTKEELQIFSNQISNAILEFSMCDLFSINARLFTSVVGVCITYLVILLQFEIKVDNVY</sequence>
<dbReference type="GO" id="GO:0043025">
    <property type="term" value="C:neuronal cell body"/>
    <property type="evidence" value="ECO:0007669"/>
    <property type="project" value="TreeGrafter"/>
</dbReference>
<evidence type="ECO:0000256" key="6">
    <source>
        <dbReference type="ARBA" id="ARBA00023170"/>
    </source>
</evidence>
<comment type="caution">
    <text evidence="8">Lacks conserved residue(s) required for the propagation of feature annotation.</text>
</comment>
<evidence type="ECO:0000256" key="5">
    <source>
        <dbReference type="ARBA" id="ARBA00023136"/>
    </source>
</evidence>
<dbReference type="GO" id="GO:0007635">
    <property type="term" value="P:chemosensory behavior"/>
    <property type="evidence" value="ECO:0007669"/>
    <property type="project" value="TreeGrafter"/>
</dbReference>
<keyword evidence="5 8" id="KW-0472">Membrane</keyword>
<reference evidence="9" key="1">
    <citation type="submission" date="2018-04" db="EMBL/GenBank/DDBJ databases">
        <title>Transcriptome of Schizaphis graminum biotype I.</title>
        <authorList>
            <person name="Scully E.D."/>
            <person name="Geib S.M."/>
            <person name="Palmer N.A."/>
            <person name="Koch K."/>
            <person name="Bradshaw J."/>
            <person name="Heng-Moss T."/>
            <person name="Sarath G."/>
        </authorList>
    </citation>
    <scope>NUCLEOTIDE SEQUENCE</scope>
</reference>
<dbReference type="Pfam" id="PF08395">
    <property type="entry name" value="7tm_7"/>
    <property type="match status" value="1"/>
</dbReference>
<evidence type="ECO:0000256" key="8">
    <source>
        <dbReference type="RuleBase" id="RU363108"/>
    </source>
</evidence>
<keyword evidence="2 8" id="KW-1003">Cell membrane</keyword>
<evidence type="ECO:0000256" key="7">
    <source>
        <dbReference type="ARBA" id="ARBA00023224"/>
    </source>
</evidence>
<dbReference type="EMBL" id="GGMR01018032">
    <property type="protein sequence ID" value="MBY30651.1"/>
    <property type="molecule type" value="Transcribed_RNA"/>
</dbReference>
<feature type="transmembrane region" description="Helical" evidence="8">
    <location>
        <begin position="367"/>
        <end position="385"/>
    </location>
</feature>
<feature type="transmembrane region" description="Helical" evidence="8">
    <location>
        <begin position="289"/>
        <end position="311"/>
    </location>
</feature>
<dbReference type="GO" id="GO:0008049">
    <property type="term" value="P:male courtship behavior"/>
    <property type="evidence" value="ECO:0007669"/>
    <property type="project" value="TreeGrafter"/>
</dbReference>
<dbReference type="GO" id="GO:0030425">
    <property type="term" value="C:dendrite"/>
    <property type="evidence" value="ECO:0007669"/>
    <property type="project" value="TreeGrafter"/>
</dbReference>
<evidence type="ECO:0000256" key="1">
    <source>
        <dbReference type="ARBA" id="ARBA00004651"/>
    </source>
</evidence>
<protein>
    <recommendedName>
        <fullName evidence="8">Gustatory receptor</fullName>
    </recommendedName>
</protein>
<dbReference type="PANTHER" id="PTHR21143">
    <property type="entry name" value="INVERTEBRATE GUSTATORY RECEPTOR"/>
    <property type="match status" value="1"/>
</dbReference>
<comment type="function">
    <text evidence="8">Gustatory receptor which mediates acceptance or avoidance behavior, depending on its substrates.</text>
</comment>
<feature type="transmembrane region" description="Helical" evidence="8">
    <location>
        <begin position="51"/>
        <end position="68"/>
    </location>
</feature>
<evidence type="ECO:0000313" key="9">
    <source>
        <dbReference type="EMBL" id="MBY30651.1"/>
    </source>
</evidence>
<dbReference type="AlphaFoldDB" id="A0A2S2PMG9"/>
<evidence type="ECO:0000256" key="2">
    <source>
        <dbReference type="ARBA" id="ARBA00022475"/>
    </source>
</evidence>
<evidence type="ECO:0000256" key="3">
    <source>
        <dbReference type="ARBA" id="ARBA00022692"/>
    </source>
</evidence>
<comment type="subcellular location">
    <subcellularLocation>
        <location evidence="1 8">Cell membrane</location>
        <topology evidence="1 8">Multi-pass membrane protein</topology>
    </subcellularLocation>
</comment>
<feature type="transmembrane region" description="Helical" evidence="8">
    <location>
        <begin position="12"/>
        <end position="31"/>
    </location>
</feature>
<feature type="transmembrane region" description="Helical" evidence="8">
    <location>
        <begin position="254"/>
        <end position="277"/>
    </location>
</feature>
<proteinExistence type="inferred from homology"/>
<gene>
    <name evidence="9" type="ORF">g.22403</name>
</gene>
<organism evidence="9">
    <name type="scientific">Schizaphis graminum</name>
    <name type="common">Green bug aphid</name>
    <dbReference type="NCBI Taxonomy" id="13262"/>
    <lineage>
        <taxon>Eukaryota</taxon>
        <taxon>Metazoa</taxon>
        <taxon>Ecdysozoa</taxon>
        <taxon>Arthropoda</taxon>
        <taxon>Hexapoda</taxon>
        <taxon>Insecta</taxon>
        <taxon>Pterygota</taxon>
        <taxon>Neoptera</taxon>
        <taxon>Paraneoptera</taxon>
        <taxon>Hemiptera</taxon>
        <taxon>Sternorrhyncha</taxon>
        <taxon>Aphidomorpha</taxon>
        <taxon>Aphidoidea</taxon>
        <taxon>Aphididae</taxon>
        <taxon>Aphidini</taxon>
        <taxon>Schizaphis</taxon>
    </lineage>
</organism>